<dbReference type="AlphaFoldDB" id="A0A8J7WJV9"/>
<evidence type="ECO:0000256" key="1">
    <source>
        <dbReference type="SAM" id="Phobius"/>
    </source>
</evidence>
<feature type="transmembrane region" description="Helical" evidence="1">
    <location>
        <begin position="23"/>
        <end position="45"/>
    </location>
</feature>
<keyword evidence="1" id="KW-0472">Membrane</keyword>
<dbReference type="Proteomes" id="UP000677913">
    <property type="component" value="Unassembled WGS sequence"/>
</dbReference>
<comment type="caution">
    <text evidence="2">The sequence shown here is derived from an EMBL/GenBank/DDBJ whole genome shotgun (WGS) entry which is preliminary data.</text>
</comment>
<name>A0A8J7WJV9_9ACTN</name>
<dbReference type="EMBL" id="JAGSXH010000031">
    <property type="protein sequence ID" value="MBS2963628.1"/>
    <property type="molecule type" value="Genomic_DNA"/>
</dbReference>
<proteinExistence type="predicted"/>
<sequence length="325" mass="33307">MPRTAQTRDDSEALARRGGGGGWLKALIIATVIAALLAAAALWAVHKLGHLSIFHTSGCTASSPAGSMSLDLEQAKNAATITAVGVSMNVPDFGIQVALATARQESKLHDLDYGDRDSVGLFQQRPSQGWGTRTQILDPVYAATKFYQALLNVPDWQKLPLTEAAQAVQKSGAPSAYAQYEQFATVLTAVFTGSAGAGLGCTLDGPTFPPQSKAGAALLTSRGQVLVDQLRTQFGSANVGRVSGIPANGLSFDVAAPGSLSGTAATARTWAYANWAAAQAETTGIAQLSYGGKTWSASDGSAGWKADSGAVANAAALHIVMVSGG</sequence>
<accession>A0A8J7WJV9</accession>
<dbReference type="RefSeq" id="WP_211467502.1">
    <property type="nucleotide sequence ID" value="NZ_JAGSXH010000031.1"/>
</dbReference>
<keyword evidence="1" id="KW-1133">Transmembrane helix</keyword>
<protein>
    <submittedName>
        <fullName evidence="2">Uncharacterized protein</fullName>
    </submittedName>
</protein>
<keyword evidence="3" id="KW-1185">Reference proteome</keyword>
<evidence type="ECO:0000313" key="2">
    <source>
        <dbReference type="EMBL" id="MBS2963628.1"/>
    </source>
</evidence>
<reference evidence="2" key="1">
    <citation type="submission" date="2021-04" db="EMBL/GenBank/DDBJ databases">
        <title>Genome based classification of Actinospica acidithermotolerans sp. nov., an actinobacterium isolated from an Indonesian hot spring.</title>
        <authorList>
            <person name="Kusuma A.B."/>
            <person name="Putra K.E."/>
            <person name="Nafisah S."/>
            <person name="Loh J."/>
            <person name="Nouioui I."/>
            <person name="Goodfellow M."/>
        </authorList>
    </citation>
    <scope>NUCLEOTIDE SEQUENCE</scope>
    <source>
        <strain evidence="2">DSM 45618</strain>
    </source>
</reference>
<organism evidence="2 3">
    <name type="scientific">Actinocrinis puniceicyclus</name>
    <dbReference type="NCBI Taxonomy" id="977794"/>
    <lineage>
        <taxon>Bacteria</taxon>
        <taxon>Bacillati</taxon>
        <taxon>Actinomycetota</taxon>
        <taxon>Actinomycetes</taxon>
        <taxon>Catenulisporales</taxon>
        <taxon>Actinospicaceae</taxon>
        <taxon>Actinocrinis</taxon>
    </lineage>
</organism>
<keyword evidence="1" id="KW-0812">Transmembrane</keyword>
<evidence type="ECO:0000313" key="3">
    <source>
        <dbReference type="Proteomes" id="UP000677913"/>
    </source>
</evidence>
<gene>
    <name evidence="2" type="ORF">KGA66_11255</name>
</gene>